<feature type="domain" description="Methyltransferase type 11" evidence="1">
    <location>
        <begin position="40"/>
        <end position="131"/>
    </location>
</feature>
<dbReference type="RefSeq" id="WP_205493974.1">
    <property type="nucleotide sequence ID" value="NZ_JAFHAP010000006.1"/>
</dbReference>
<evidence type="ECO:0000313" key="2">
    <source>
        <dbReference type="EMBL" id="MBN2909164.1"/>
    </source>
</evidence>
<dbReference type="SUPFAM" id="SSF53335">
    <property type="entry name" value="S-adenosyl-L-methionine-dependent methyltransferases"/>
    <property type="match status" value="1"/>
</dbReference>
<gene>
    <name evidence="2" type="ORF">JQC72_06455</name>
</gene>
<evidence type="ECO:0000259" key="1">
    <source>
        <dbReference type="Pfam" id="PF08241"/>
    </source>
</evidence>
<proteinExistence type="predicted"/>
<keyword evidence="2" id="KW-0489">Methyltransferase</keyword>
<protein>
    <submittedName>
        <fullName evidence="2">Class I SAM-dependent methyltransferase</fullName>
    </submittedName>
</protein>
<dbReference type="CDD" id="cd02440">
    <property type="entry name" value="AdoMet_MTases"/>
    <property type="match status" value="1"/>
</dbReference>
<dbReference type="PANTHER" id="PTHR42912:SF80">
    <property type="entry name" value="METHYLTRANSFERASE DOMAIN-CONTAINING PROTEIN"/>
    <property type="match status" value="1"/>
</dbReference>
<name>A0ABS2WID2_9BACL</name>
<dbReference type="InterPro" id="IPR013216">
    <property type="entry name" value="Methyltransf_11"/>
</dbReference>
<dbReference type="InterPro" id="IPR050508">
    <property type="entry name" value="Methyltransf_Superfamily"/>
</dbReference>
<keyword evidence="2" id="KW-0808">Transferase</keyword>
<dbReference type="InterPro" id="IPR029063">
    <property type="entry name" value="SAM-dependent_MTases_sf"/>
</dbReference>
<reference evidence="2" key="1">
    <citation type="journal article" date="2024" name="Int. J. Syst. Evol. Microbiol.">
        <title>Polycladomyces zharkentensis sp. nov., a novel thermophilic cellulose- and starch-degrading member of the Bacillota from a geothermal aquifer in Kazakhstan.</title>
        <authorList>
            <person name="Mashzhan A."/>
            <person name="Kistaubayeva A."/>
            <person name="Javier-Lopez R."/>
            <person name="Bissenova U."/>
            <person name="Bissenbay A."/>
            <person name="Birkeland N.K."/>
        </authorList>
    </citation>
    <scope>NUCLEOTIDE SEQUENCE</scope>
    <source>
        <strain evidence="2">ZKZ2T</strain>
    </source>
</reference>
<dbReference type="GO" id="GO:0032259">
    <property type="term" value="P:methylation"/>
    <property type="evidence" value="ECO:0007669"/>
    <property type="project" value="UniProtKB-KW"/>
</dbReference>
<dbReference type="Gene3D" id="3.40.50.150">
    <property type="entry name" value="Vaccinia Virus protein VP39"/>
    <property type="match status" value="1"/>
</dbReference>
<dbReference type="EMBL" id="JAFHAP010000006">
    <property type="protein sequence ID" value="MBN2909164.1"/>
    <property type="molecule type" value="Genomic_DNA"/>
</dbReference>
<dbReference type="GO" id="GO:0008168">
    <property type="term" value="F:methyltransferase activity"/>
    <property type="evidence" value="ECO:0007669"/>
    <property type="project" value="UniProtKB-KW"/>
</dbReference>
<accession>A0ABS2WID2</accession>
<sequence>MTIKLSPYLYHRLVRPKWSTKKYIHNLILDHFPVQGRHILDFGSGTGANCPIFSSECYIGLDPDHRRIAFAKQLYPEYTFDVFQNNHFPIEDKSMDYILIVAVLHHIASEEIHLYMEEFTRILKPTGTIIVIEPCLFSDKPLSNRFMTWFDRGEYIRNEEDYLHLFQHHHYGCQVLKRFRKCLFYHELFFCAQPNRKRNIH</sequence>
<organism evidence="2 3">
    <name type="scientific">Polycladomyces zharkentensis</name>
    <dbReference type="NCBI Taxonomy" id="2807616"/>
    <lineage>
        <taxon>Bacteria</taxon>
        <taxon>Bacillati</taxon>
        <taxon>Bacillota</taxon>
        <taxon>Bacilli</taxon>
        <taxon>Bacillales</taxon>
        <taxon>Thermoactinomycetaceae</taxon>
        <taxon>Polycladomyces</taxon>
    </lineage>
</organism>
<dbReference type="PANTHER" id="PTHR42912">
    <property type="entry name" value="METHYLTRANSFERASE"/>
    <property type="match status" value="1"/>
</dbReference>
<evidence type="ECO:0000313" key="3">
    <source>
        <dbReference type="Proteomes" id="UP001177120"/>
    </source>
</evidence>
<comment type="caution">
    <text evidence="2">The sequence shown here is derived from an EMBL/GenBank/DDBJ whole genome shotgun (WGS) entry which is preliminary data.</text>
</comment>
<dbReference type="Proteomes" id="UP001177120">
    <property type="component" value="Unassembled WGS sequence"/>
</dbReference>
<keyword evidence="3" id="KW-1185">Reference proteome</keyword>
<dbReference type="Pfam" id="PF08241">
    <property type="entry name" value="Methyltransf_11"/>
    <property type="match status" value="1"/>
</dbReference>